<dbReference type="HOGENOM" id="CLU_939286_0_0_9"/>
<dbReference type="SUPFAM" id="SSF52980">
    <property type="entry name" value="Restriction endonuclease-like"/>
    <property type="match status" value="1"/>
</dbReference>
<evidence type="ECO:0000313" key="2">
    <source>
        <dbReference type="EMBL" id="EFM25865.1"/>
    </source>
</evidence>
<dbReference type="GO" id="GO:0003677">
    <property type="term" value="F:DNA binding"/>
    <property type="evidence" value="ECO:0007669"/>
    <property type="project" value="InterPro"/>
</dbReference>
<reference evidence="2 3" key="1">
    <citation type="submission" date="2010-07" db="EMBL/GenBank/DDBJ databases">
        <authorList>
            <person name="Muzny D."/>
            <person name="Qin X."/>
            <person name="Deng J."/>
            <person name="Jiang H."/>
            <person name="Liu Y."/>
            <person name="Qu J."/>
            <person name="Song X.-Z."/>
            <person name="Zhang L."/>
            <person name="Thornton R."/>
            <person name="Coyle M."/>
            <person name="Francisco L."/>
            <person name="Jackson L."/>
            <person name="Javaid M."/>
            <person name="Korchina V."/>
            <person name="Kovar C."/>
            <person name="Mata R."/>
            <person name="Mathew T."/>
            <person name="Ngo R."/>
            <person name="Nguyen L."/>
            <person name="Nguyen N."/>
            <person name="Okwuonu G."/>
            <person name="Ongeri F."/>
            <person name="Pham C."/>
            <person name="Simmons D."/>
            <person name="Wilczek-Boney K."/>
            <person name="Hale W."/>
            <person name="Jakkamsetti A."/>
            <person name="Pham P."/>
            <person name="Ruth R."/>
            <person name="San Lucas F."/>
            <person name="Warren J."/>
            <person name="Zhang J."/>
            <person name="Zhao Z."/>
            <person name="Zhou C."/>
            <person name="Zhu D."/>
            <person name="Lee S."/>
            <person name="Bess C."/>
            <person name="Blankenburg K."/>
            <person name="Forbes L."/>
            <person name="Fu Q."/>
            <person name="Gubbala S."/>
            <person name="Hirani K."/>
            <person name="Jayaseelan J.C."/>
            <person name="Lara F."/>
            <person name="Munidasa M."/>
            <person name="Palculict T."/>
            <person name="Patil S."/>
            <person name="Pu L.-L."/>
            <person name="Saada N."/>
            <person name="Tang L."/>
            <person name="Weissenberger G."/>
            <person name="Zhu Y."/>
            <person name="Hemphill L."/>
            <person name="Shang Y."/>
            <person name="Youmans B."/>
            <person name="Ayvaz T."/>
            <person name="Ross M."/>
            <person name="Santibanez J."/>
            <person name="Aqrawi P."/>
            <person name="Gross S."/>
            <person name="Joshi V."/>
            <person name="Fowler G."/>
            <person name="Nazareth L."/>
            <person name="Reid J."/>
            <person name="Worley K."/>
            <person name="Petrosino J."/>
            <person name="Highlander S."/>
            <person name="Gibbs R."/>
        </authorList>
    </citation>
    <scope>NUCLEOTIDE SEQUENCE [LARGE SCALE GENOMIC DNA]</scope>
    <source>
        <strain evidence="2 3">ATCC BAA-1640</strain>
    </source>
</reference>
<dbReference type="Gene3D" id="3.40.1350.10">
    <property type="match status" value="1"/>
</dbReference>
<dbReference type="Pfam" id="PF04471">
    <property type="entry name" value="Mrr_cat"/>
    <property type="match status" value="1"/>
</dbReference>
<dbReference type="OrthoDB" id="2083881at2"/>
<keyword evidence="3" id="KW-1185">Reference proteome</keyword>
<dbReference type="Proteomes" id="UP000003280">
    <property type="component" value="Unassembled WGS sequence"/>
</dbReference>
<dbReference type="InterPro" id="IPR011335">
    <property type="entry name" value="Restrct_endonuc-II-like"/>
</dbReference>
<comment type="caution">
    <text evidence="2">The sequence shown here is derived from an EMBL/GenBank/DDBJ whole genome shotgun (WGS) entry which is preliminary data.</text>
</comment>
<accession>E0NJS0</accession>
<dbReference type="GO" id="GO:0004519">
    <property type="term" value="F:endonuclease activity"/>
    <property type="evidence" value="ECO:0007669"/>
    <property type="project" value="InterPro"/>
</dbReference>
<organism evidence="2 3">
    <name type="scientific">Peptoniphilus duerdenii ATCC BAA-1640</name>
    <dbReference type="NCBI Taxonomy" id="862517"/>
    <lineage>
        <taxon>Bacteria</taxon>
        <taxon>Bacillati</taxon>
        <taxon>Bacillota</taxon>
        <taxon>Tissierellia</taxon>
        <taxon>Tissierellales</taxon>
        <taxon>Peptoniphilaceae</taxon>
        <taxon>Peptoniphilus</taxon>
    </lineage>
</organism>
<gene>
    <name evidence="2" type="ORF">HMPREF9225_0409</name>
</gene>
<dbReference type="RefSeq" id="WP_008901245.1">
    <property type="nucleotide sequence ID" value="NZ_GL397071.1"/>
</dbReference>
<dbReference type="EMBL" id="AEEH01000019">
    <property type="protein sequence ID" value="EFM25865.1"/>
    <property type="molecule type" value="Genomic_DNA"/>
</dbReference>
<proteinExistence type="predicted"/>
<name>E0NJS0_9FIRM</name>
<sequence length="307" mass="36049">MGLPDLSFTGFKFEKIKNPVKYSILHREYPPKMTEEMHTIVETLLWYVPNIDSIQSPKNDMALSLDFDEFAFELVKKNMKLGHEDVAVLDYIPKSVVDFYKNEVDPNFQKIIITKYKDESTTNSLLRHIRNAIAHGYFTLVEGMLIGFDFKTTKYTDEECTAIFKIYPKNLLKSLRILNEEVTEEELAKKALLRCDYVVEDFNDSYDHTEMGFDFYAKKGRRRFAVEVKKYKDVEVLSQKEIDRLVREFSNIYKTIIPVLFINTSLMTDESKEKLQREKIIILDVKNIKKMMRGIDVLKEVVDLGKK</sequence>
<dbReference type="AlphaFoldDB" id="E0NJS0"/>
<dbReference type="GO" id="GO:0009307">
    <property type="term" value="P:DNA restriction-modification system"/>
    <property type="evidence" value="ECO:0007669"/>
    <property type="project" value="InterPro"/>
</dbReference>
<dbReference type="InterPro" id="IPR011856">
    <property type="entry name" value="tRNA_endonuc-like_dom_sf"/>
</dbReference>
<dbReference type="STRING" id="862517.HMPREF9225_0409"/>
<evidence type="ECO:0000259" key="1">
    <source>
        <dbReference type="Pfam" id="PF04471"/>
    </source>
</evidence>
<dbReference type="InterPro" id="IPR007560">
    <property type="entry name" value="Restrct_endonuc_IV_Mrr"/>
</dbReference>
<protein>
    <recommendedName>
        <fullName evidence="1">Restriction endonuclease type IV Mrr domain-containing protein</fullName>
    </recommendedName>
</protein>
<dbReference type="eggNOG" id="ENOG5033PCX">
    <property type="taxonomic scope" value="Bacteria"/>
</dbReference>
<evidence type="ECO:0000313" key="3">
    <source>
        <dbReference type="Proteomes" id="UP000003280"/>
    </source>
</evidence>
<feature type="domain" description="Restriction endonuclease type IV Mrr" evidence="1">
    <location>
        <begin position="185"/>
        <end position="292"/>
    </location>
</feature>